<dbReference type="EMBL" id="CP045997">
    <property type="protein sequence ID" value="QHW00344.1"/>
    <property type="molecule type" value="Genomic_DNA"/>
</dbReference>
<keyword evidence="5" id="KW-0411">Iron-sulfur</keyword>
<dbReference type="InterPro" id="IPR039650">
    <property type="entry name" value="HdrA-like"/>
</dbReference>
<dbReference type="Proteomes" id="UP000464577">
    <property type="component" value="Chromosome"/>
</dbReference>
<dbReference type="Pfam" id="PF12831">
    <property type="entry name" value="FAD_oxidored"/>
    <property type="match status" value="1"/>
</dbReference>
<keyword evidence="2" id="KW-0479">Metal-binding</keyword>
<dbReference type="GO" id="GO:0016491">
    <property type="term" value="F:oxidoreductase activity"/>
    <property type="evidence" value="ECO:0007669"/>
    <property type="project" value="UniProtKB-KW"/>
</dbReference>
<dbReference type="SUPFAM" id="SSF51905">
    <property type="entry name" value="FAD/NAD(P)-binding domain"/>
    <property type="match status" value="1"/>
</dbReference>
<protein>
    <submittedName>
        <fullName evidence="6">FAD-dependent oxidoreductase</fullName>
    </submittedName>
</protein>
<dbReference type="PANTHER" id="PTHR43498">
    <property type="entry name" value="FERREDOXIN:COB-COM HETERODISULFIDE REDUCTASE SUBUNIT A"/>
    <property type="match status" value="1"/>
</dbReference>
<evidence type="ECO:0000256" key="2">
    <source>
        <dbReference type="ARBA" id="ARBA00022723"/>
    </source>
</evidence>
<evidence type="ECO:0000256" key="3">
    <source>
        <dbReference type="ARBA" id="ARBA00023002"/>
    </source>
</evidence>
<dbReference type="AlphaFoldDB" id="A0A6P1W4I6"/>
<keyword evidence="4" id="KW-0408">Iron</keyword>
<reference evidence="6 7" key="1">
    <citation type="submission" date="2019-11" db="EMBL/GenBank/DDBJ databases">
        <title>Spirosoma endbachense sp. nov., isolated from a natural salt meadow.</title>
        <authorList>
            <person name="Rojas J."/>
            <person name="Ambika Manirajan B."/>
            <person name="Ratering S."/>
            <person name="Suarez C."/>
            <person name="Geissler-Plaum R."/>
            <person name="Schnell S."/>
        </authorList>
    </citation>
    <scope>NUCLEOTIDE SEQUENCE [LARGE SCALE GENOMIC DNA]</scope>
    <source>
        <strain evidence="6 7">I-24</strain>
    </source>
</reference>
<dbReference type="InterPro" id="IPR036188">
    <property type="entry name" value="FAD/NAD-bd_sf"/>
</dbReference>
<keyword evidence="7" id="KW-1185">Reference proteome</keyword>
<proteinExistence type="predicted"/>
<evidence type="ECO:0000256" key="1">
    <source>
        <dbReference type="ARBA" id="ARBA00022485"/>
    </source>
</evidence>
<accession>A0A6P1W4I6</accession>
<evidence type="ECO:0000313" key="6">
    <source>
        <dbReference type="EMBL" id="QHW00344.1"/>
    </source>
</evidence>
<dbReference type="RefSeq" id="WP_162390735.1">
    <property type="nucleotide sequence ID" value="NZ_CP045997.1"/>
</dbReference>
<keyword evidence="1" id="KW-0004">4Fe-4S</keyword>
<dbReference type="GO" id="GO:0046872">
    <property type="term" value="F:metal ion binding"/>
    <property type="evidence" value="ECO:0007669"/>
    <property type="project" value="UniProtKB-KW"/>
</dbReference>
<dbReference type="Gene3D" id="3.50.50.60">
    <property type="entry name" value="FAD/NAD(P)-binding domain"/>
    <property type="match status" value="1"/>
</dbReference>
<gene>
    <name evidence="6" type="ORF">GJR95_37320</name>
</gene>
<dbReference type="KEGG" id="senf:GJR95_37320"/>
<keyword evidence="3" id="KW-0560">Oxidoreductase</keyword>
<evidence type="ECO:0000256" key="5">
    <source>
        <dbReference type="ARBA" id="ARBA00023014"/>
    </source>
</evidence>
<dbReference type="PANTHER" id="PTHR43498:SF1">
    <property type="entry name" value="COB--COM HETERODISULFIDE REDUCTASE IRON-SULFUR SUBUNIT A"/>
    <property type="match status" value="1"/>
</dbReference>
<evidence type="ECO:0000256" key="4">
    <source>
        <dbReference type="ARBA" id="ARBA00023004"/>
    </source>
</evidence>
<dbReference type="GO" id="GO:0051539">
    <property type="term" value="F:4 iron, 4 sulfur cluster binding"/>
    <property type="evidence" value="ECO:0007669"/>
    <property type="project" value="UniProtKB-KW"/>
</dbReference>
<sequence>MTTIFNHLPIPLLAETDILVIGAGSAGCVAALSAATHDHCLSVMLVERYGFPGGTSTQMLDTFYGFFTPGATSRKIVGGWPDRIVNELDKVGAVFLRPNTYGAGTGVNYNPERLKLVWDQMIQQHSIRYLLHTTLIDIATEGERYVCIFWNKGGFQKVIARRVIDASGDADFCHLAGFAYEIAGENELAQSLTTTFRMSNVELDEYERAGGKKMLALKMQEAVASGRHPLPRKEGSAHEMNAPKCISTVAVKVAGLSALHADELTKAEIEGRRQAFVYEDFFRDDVPGYQNANIIGLSHQIGVRETRRVYGEHRLTKEECLSGLLPDNRIFLCGAPIEDHRHDASGADETYWEYIPGSGVYGVPYGTIVPKGSQSVWVVGRCFSATHDAHASCRSMAQTMSMGQAAGLAAVQSLRSDEAANSLTVKQLQQDMYELGAILDVPDTLADTSRYGWKANFPSSAEQITHRNSALT</sequence>
<evidence type="ECO:0000313" key="7">
    <source>
        <dbReference type="Proteomes" id="UP000464577"/>
    </source>
</evidence>
<organism evidence="6 7">
    <name type="scientific">Spirosoma endbachense</name>
    <dbReference type="NCBI Taxonomy" id="2666025"/>
    <lineage>
        <taxon>Bacteria</taxon>
        <taxon>Pseudomonadati</taxon>
        <taxon>Bacteroidota</taxon>
        <taxon>Cytophagia</taxon>
        <taxon>Cytophagales</taxon>
        <taxon>Cytophagaceae</taxon>
        <taxon>Spirosoma</taxon>
    </lineage>
</organism>
<name>A0A6P1W4I6_9BACT</name>